<accession>A0A1B6MPN4</accession>
<dbReference type="EMBL" id="GEBQ01002070">
    <property type="protein sequence ID" value="JAT37907.1"/>
    <property type="molecule type" value="Transcribed_RNA"/>
</dbReference>
<dbReference type="EMBL" id="GEBQ01022698">
    <property type="protein sequence ID" value="JAT17279.1"/>
    <property type="molecule type" value="Transcribed_RNA"/>
</dbReference>
<feature type="region of interest" description="Disordered" evidence="1">
    <location>
        <begin position="1"/>
        <end position="30"/>
    </location>
</feature>
<reference evidence="3" key="1">
    <citation type="submission" date="2015-11" db="EMBL/GenBank/DDBJ databases">
        <title>De novo transcriptome assembly of four potential Pierce s Disease insect vectors from Arizona vineyards.</title>
        <authorList>
            <person name="Tassone E.E."/>
        </authorList>
    </citation>
    <scope>NUCLEOTIDE SEQUENCE</scope>
</reference>
<evidence type="ECO:0000313" key="3">
    <source>
        <dbReference type="EMBL" id="JAT37907.1"/>
    </source>
</evidence>
<proteinExistence type="predicted"/>
<feature type="compositionally biased region" description="Basic and acidic residues" evidence="1">
    <location>
        <begin position="1"/>
        <end position="13"/>
    </location>
</feature>
<feature type="region of interest" description="Disordered" evidence="1">
    <location>
        <begin position="46"/>
        <end position="116"/>
    </location>
</feature>
<dbReference type="AlphaFoldDB" id="A0A1B6MPN4"/>
<feature type="non-terminal residue" evidence="3">
    <location>
        <position position="187"/>
    </location>
</feature>
<evidence type="ECO:0000256" key="1">
    <source>
        <dbReference type="SAM" id="MobiDB-lite"/>
    </source>
</evidence>
<gene>
    <name evidence="3" type="ORF">g.20036</name>
    <name evidence="2" type="ORF">g.20037</name>
</gene>
<sequence length="187" mass="20974">MSKSIRESLSKNDIEEELINNDLMDSGGIADQDHLRQMHLEEKRNLLRGINQSKDLQNEVPPKSPNQPLLDITTSNFPSLPVAGRNNTGARSKLKLPRKTGGGSMAAKDSAADKSPERTLSLIEDELEPVRFSLPFCVDDEAPPLIPLDRLLRKVENPYYVMDGESASSAVKRMLAHHNRWKEQYEA</sequence>
<evidence type="ECO:0000313" key="2">
    <source>
        <dbReference type="EMBL" id="JAT17279.1"/>
    </source>
</evidence>
<organism evidence="3">
    <name type="scientific">Graphocephala atropunctata</name>
    <dbReference type="NCBI Taxonomy" id="36148"/>
    <lineage>
        <taxon>Eukaryota</taxon>
        <taxon>Metazoa</taxon>
        <taxon>Ecdysozoa</taxon>
        <taxon>Arthropoda</taxon>
        <taxon>Hexapoda</taxon>
        <taxon>Insecta</taxon>
        <taxon>Pterygota</taxon>
        <taxon>Neoptera</taxon>
        <taxon>Paraneoptera</taxon>
        <taxon>Hemiptera</taxon>
        <taxon>Auchenorrhyncha</taxon>
        <taxon>Membracoidea</taxon>
        <taxon>Cicadellidae</taxon>
        <taxon>Cicadellinae</taxon>
        <taxon>Cicadellini</taxon>
        <taxon>Graphocephala</taxon>
    </lineage>
</organism>
<name>A0A1B6MPN4_9HEMI</name>
<protein>
    <submittedName>
        <fullName evidence="3">Uncharacterized protein</fullName>
    </submittedName>
</protein>